<organism evidence="2 3">
    <name type="scientific">Trichomonas vaginalis (strain ATCC PRA-98 / G3)</name>
    <dbReference type="NCBI Taxonomy" id="412133"/>
    <lineage>
        <taxon>Eukaryota</taxon>
        <taxon>Metamonada</taxon>
        <taxon>Parabasalia</taxon>
        <taxon>Trichomonadida</taxon>
        <taxon>Trichomonadidae</taxon>
        <taxon>Trichomonas</taxon>
    </lineage>
</organism>
<feature type="chain" id="PRO_5002643459" evidence="1">
    <location>
        <begin position="17"/>
        <end position="539"/>
    </location>
</feature>
<sequence length="539" mass="63007">MFFSLVLITLSINITSIEIYDDRFAIGIVHDNGQIQRAYSLPTTIAIWNENNFSFFDNNSWTYESINCSNFSFFEEAQRYALDHPENTITSVFPLSGTQKGMKNTFLFALLLDRAYSQFGYNRKIELVFSVPNNMSFTERYLLQEVAEVIGVPLKAIVDQTYAMSSMYLQKYIDRYYSTRNAIFVRLDQDYTWYSSFEISQRTGRKTSAQFAMDYELVGTRFLDDQFAKILTAATGYNDIPFLRNSIIKVSNIWKSDKPMWLMFDGNNITIQFNENDVNISRIHRILENIAKYAEEFDTTFLFITGKYAKLEPIRQYLKNLNPKFDILAENYAFSGIESVCQSSNRGGQVYNPENSVYFKTKSNLYQIVRNVDSNNFRYVINITIEDSYNCSLLQNNNTIVSFHFDIPNFAKPDENITLTFGIDMFTQPTLLKATLRDFNLQIIPDFLPFMMSQDEFNNTVTILHDFANITSTRRRAEKIKRYERRLELQKLIDSGVDIERLPNREENMKIMKENFTDVAPKPTPKPKKKKVFLYNEEL</sequence>
<keyword evidence="3" id="KW-1185">Reference proteome</keyword>
<accession>A2EKV4</accession>
<keyword evidence="1" id="KW-0732">Signal</keyword>
<feature type="signal peptide" evidence="1">
    <location>
        <begin position="1"/>
        <end position="16"/>
    </location>
</feature>
<dbReference type="AlphaFoldDB" id="A2EKV4"/>
<proteinExistence type="predicted"/>
<dbReference type="InParanoid" id="A2EKV4"/>
<protein>
    <submittedName>
        <fullName evidence="2">Uncharacterized protein</fullName>
    </submittedName>
</protein>
<gene>
    <name evidence="2" type="ORF">TVAG_310380</name>
</gene>
<dbReference type="VEuPathDB" id="TrichDB:TVAG_310380"/>
<dbReference type="Proteomes" id="UP000001542">
    <property type="component" value="Unassembled WGS sequence"/>
</dbReference>
<reference evidence="2" key="1">
    <citation type="submission" date="2006-10" db="EMBL/GenBank/DDBJ databases">
        <authorList>
            <person name="Amadeo P."/>
            <person name="Zhao Q."/>
            <person name="Wortman J."/>
            <person name="Fraser-Liggett C."/>
            <person name="Carlton J."/>
        </authorList>
    </citation>
    <scope>NUCLEOTIDE SEQUENCE</scope>
    <source>
        <strain evidence="2">G3</strain>
    </source>
</reference>
<evidence type="ECO:0000313" key="3">
    <source>
        <dbReference type="Proteomes" id="UP000001542"/>
    </source>
</evidence>
<name>A2EKV4_TRIV3</name>
<reference evidence="2" key="2">
    <citation type="journal article" date="2007" name="Science">
        <title>Draft genome sequence of the sexually transmitted pathogen Trichomonas vaginalis.</title>
        <authorList>
            <person name="Carlton J.M."/>
            <person name="Hirt R.P."/>
            <person name="Silva J.C."/>
            <person name="Delcher A.L."/>
            <person name="Schatz M."/>
            <person name="Zhao Q."/>
            <person name="Wortman J.R."/>
            <person name="Bidwell S.L."/>
            <person name="Alsmark U.C.M."/>
            <person name="Besteiro S."/>
            <person name="Sicheritz-Ponten T."/>
            <person name="Noel C.J."/>
            <person name="Dacks J.B."/>
            <person name="Foster P.G."/>
            <person name="Simillion C."/>
            <person name="Van de Peer Y."/>
            <person name="Miranda-Saavedra D."/>
            <person name="Barton G.J."/>
            <person name="Westrop G.D."/>
            <person name="Mueller S."/>
            <person name="Dessi D."/>
            <person name="Fiori P.L."/>
            <person name="Ren Q."/>
            <person name="Paulsen I."/>
            <person name="Zhang H."/>
            <person name="Bastida-Corcuera F.D."/>
            <person name="Simoes-Barbosa A."/>
            <person name="Brown M.T."/>
            <person name="Hayes R.D."/>
            <person name="Mukherjee M."/>
            <person name="Okumura C.Y."/>
            <person name="Schneider R."/>
            <person name="Smith A.J."/>
            <person name="Vanacova S."/>
            <person name="Villalvazo M."/>
            <person name="Haas B.J."/>
            <person name="Pertea M."/>
            <person name="Feldblyum T.V."/>
            <person name="Utterback T.R."/>
            <person name="Shu C.L."/>
            <person name="Osoegawa K."/>
            <person name="de Jong P.J."/>
            <person name="Hrdy I."/>
            <person name="Horvathova L."/>
            <person name="Zubacova Z."/>
            <person name="Dolezal P."/>
            <person name="Malik S.B."/>
            <person name="Logsdon J.M. Jr."/>
            <person name="Henze K."/>
            <person name="Gupta A."/>
            <person name="Wang C.C."/>
            <person name="Dunne R.L."/>
            <person name="Upcroft J.A."/>
            <person name="Upcroft P."/>
            <person name="White O."/>
            <person name="Salzberg S.L."/>
            <person name="Tang P."/>
            <person name="Chiu C.-H."/>
            <person name="Lee Y.-S."/>
            <person name="Embley T.M."/>
            <person name="Coombs G.H."/>
            <person name="Mottram J.C."/>
            <person name="Tachezy J."/>
            <person name="Fraser-Liggett C.M."/>
            <person name="Johnson P.J."/>
        </authorList>
    </citation>
    <scope>NUCLEOTIDE SEQUENCE [LARGE SCALE GENOMIC DNA]</scope>
    <source>
        <strain evidence="2">G3</strain>
    </source>
</reference>
<evidence type="ECO:0000313" key="2">
    <source>
        <dbReference type="EMBL" id="EAY06751.1"/>
    </source>
</evidence>
<evidence type="ECO:0000256" key="1">
    <source>
        <dbReference type="SAM" id="SignalP"/>
    </source>
</evidence>
<dbReference type="EMBL" id="DS113416">
    <property type="protein sequence ID" value="EAY06751.1"/>
    <property type="molecule type" value="Genomic_DNA"/>
</dbReference>